<evidence type="ECO:0000313" key="2">
    <source>
        <dbReference type="Proteomes" id="UP001161391"/>
    </source>
</evidence>
<keyword evidence="2" id="KW-1185">Reference proteome</keyword>
<dbReference type="RefSeq" id="WP_284387455.1">
    <property type="nucleotide sequence ID" value="NZ_BSNK01000001.1"/>
</dbReference>
<sequence>MTDLTTPDPHRAAALIAQLQDRLLALGQDDGSLPTAEIEKTAKAINVLIDSLEKADQFLAECGETARLGDRLTGPSRQTLLRKIKRMVENGVLDELDE</sequence>
<name>A0ABQ5V6X7_9PROT</name>
<evidence type="ECO:0000313" key="1">
    <source>
        <dbReference type="EMBL" id="GLQ22757.1"/>
    </source>
</evidence>
<dbReference type="EMBL" id="BSNK01000001">
    <property type="protein sequence ID" value="GLQ22757.1"/>
    <property type="molecule type" value="Genomic_DNA"/>
</dbReference>
<comment type="caution">
    <text evidence="1">The sequence shown here is derived from an EMBL/GenBank/DDBJ whole genome shotgun (WGS) entry which is preliminary data.</text>
</comment>
<gene>
    <name evidence="1" type="ORF">GCM10007853_06310</name>
</gene>
<reference evidence="1" key="2">
    <citation type="submission" date="2023-01" db="EMBL/GenBank/DDBJ databases">
        <title>Draft genome sequence of Algimonas ampicilliniresistens strain NBRC 108219.</title>
        <authorList>
            <person name="Sun Q."/>
            <person name="Mori K."/>
        </authorList>
    </citation>
    <scope>NUCLEOTIDE SEQUENCE</scope>
    <source>
        <strain evidence="1">NBRC 108219</strain>
    </source>
</reference>
<proteinExistence type="predicted"/>
<organism evidence="1 2">
    <name type="scientific">Algimonas ampicilliniresistens</name>
    <dbReference type="NCBI Taxonomy" id="1298735"/>
    <lineage>
        <taxon>Bacteria</taxon>
        <taxon>Pseudomonadati</taxon>
        <taxon>Pseudomonadota</taxon>
        <taxon>Alphaproteobacteria</taxon>
        <taxon>Maricaulales</taxon>
        <taxon>Robiginitomaculaceae</taxon>
        <taxon>Algimonas</taxon>
    </lineage>
</organism>
<dbReference type="Proteomes" id="UP001161391">
    <property type="component" value="Unassembled WGS sequence"/>
</dbReference>
<accession>A0ABQ5V6X7</accession>
<protein>
    <submittedName>
        <fullName evidence="1">Uncharacterized protein</fullName>
    </submittedName>
</protein>
<reference evidence="1" key="1">
    <citation type="journal article" date="2014" name="Int. J. Syst. Evol. Microbiol.">
        <title>Complete genome of a new Firmicutes species belonging to the dominant human colonic microbiota ('Ruminococcus bicirculans') reveals two chromosomes and a selective capacity to utilize plant glucans.</title>
        <authorList>
            <consortium name="NISC Comparative Sequencing Program"/>
            <person name="Wegmann U."/>
            <person name="Louis P."/>
            <person name="Goesmann A."/>
            <person name="Henrissat B."/>
            <person name="Duncan S.H."/>
            <person name="Flint H.J."/>
        </authorList>
    </citation>
    <scope>NUCLEOTIDE SEQUENCE</scope>
    <source>
        <strain evidence="1">NBRC 108219</strain>
    </source>
</reference>